<dbReference type="Proteomes" id="UP000199001">
    <property type="component" value="Unassembled WGS sequence"/>
</dbReference>
<dbReference type="STRING" id="47855.GA0070606_5684"/>
<dbReference type="AlphaFoldDB" id="A0A1C6VYC0"/>
<feature type="domain" description="Sulfatase-modifying factor enzyme-like" evidence="1">
    <location>
        <begin position="20"/>
        <end position="303"/>
    </location>
</feature>
<dbReference type="EMBL" id="FMHZ01000002">
    <property type="protein sequence ID" value="SCL71325.1"/>
    <property type="molecule type" value="Genomic_DNA"/>
</dbReference>
<dbReference type="InterPro" id="IPR042095">
    <property type="entry name" value="SUMF_sf"/>
</dbReference>
<dbReference type="OrthoDB" id="9768004at2"/>
<dbReference type="Gene3D" id="3.90.1580.10">
    <property type="entry name" value="paralog of FGE (formylglycine-generating enzyme)"/>
    <property type="match status" value="1"/>
</dbReference>
<evidence type="ECO:0000313" key="2">
    <source>
        <dbReference type="EMBL" id="SCL71325.1"/>
    </source>
</evidence>
<dbReference type="SUPFAM" id="SSF56436">
    <property type="entry name" value="C-type lectin-like"/>
    <property type="match status" value="1"/>
</dbReference>
<gene>
    <name evidence="2" type="ORF">GA0070606_5684</name>
</gene>
<sequence>MARTGDLDAARPAPEAVPRNMVRIPGGTFWQGSPERTLDWLESEGQAFPRDWFTDETPQVPVTLPDYLIDRYPVTVARFADFVSRTGYVTSAERAGGSMVYGDRYWEVREGACWHRPAGYGSGIRNRDDHPVVHISHPDAEAYASWAGLRLPTESEWERAATGPSYRLWPWGDTWDSGNANTAEHTAGALGDLDAWRTWWGAIHAAQGPVPQTTPVGAFSPRGDSVDGCADMTGNVYEWTSTLAHLYAPTTRCDPTIHLVMGRFRVIRGGSWMNFRYQVRCAERLYGDPTGWSNFALGFRCARDATTEPDTDDNGR</sequence>
<protein>
    <submittedName>
        <fullName evidence="2">Formylglycine-generating enzyme, required for sulfatase activity, contains SUMF1/FGE domain</fullName>
    </submittedName>
</protein>
<dbReference type="Pfam" id="PF03781">
    <property type="entry name" value="FGE-sulfatase"/>
    <property type="match status" value="1"/>
</dbReference>
<keyword evidence="3" id="KW-1185">Reference proteome</keyword>
<dbReference type="InterPro" id="IPR005532">
    <property type="entry name" value="SUMF_dom"/>
</dbReference>
<dbReference type="InterPro" id="IPR016187">
    <property type="entry name" value="CTDL_fold"/>
</dbReference>
<accession>A0A1C6VYC0</accession>
<proteinExistence type="predicted"/>
<dbReference type="RefSeq" id="WP_091106242.1">
    <property type="nucleotide sequence ID" value="NZ_FMHZ01000002.1"/>
</dbReference>
<dbReference type="InterPro" id="IPR051043">
    <property type="entry name" value="Sulfatase_Mod_Factor_Kinase"/>
</dbReference>
<name>A0A1C6VYC0_9ACTN</name>
<organism evidence="2 3">
    <name type="scientific">Micromonospora citrea</name>
    <dbReference type="NCBI Taxonomy" id="47855"/>
    <lineage>
        <taxon>Bacteria</taxon>
        <taxon>Bacillati</taxon>
        <taxon>Actinomycetota</taxon>
        <taxon>Actinomycetes</taxon>
        <taxon>Micromonosporales</taxon>
        <taxon>Micromonosporaceae</taxon>
        <taxon>Micromonospora</taxon>
    </lineage>
</organism>
<dbReference type="GO" id="GO:0120147">
    <property type="term" value="F:formylglycine-generating oxidase activity"/>
    <property type="evidence" value="ECO:0007669"/>
    <property type="project" value="TreeGrafter"/>
</dbReference>
<evidence type="ECO:0000313" key="3">
    <source>
        <dbReference type="Proteomes" id="UP000199001"/>
    </source>
</evidence>
<dbReference type="PANTHER" id="PTHR23150:SF19">
    <property type="entry name" value="FORMYLGLYCINE-GENERATING ENZYME"/>
    <property type="match status" value="1"/>
</dbReference>
<evidence type="ECO:0000259" key="1">
    <source>
        <dbReference type="Pfam" id="PF03781"/>
    </source>
</evidence>
<dbReference type="PANTHER" id="PTHR23150">
    <property type="entry name" value="SULFATASE MODIFYING FACTOR 1, 2"/>
    <property type="match status" value="1"/>
</dbReference>
<reference evidence="3" key="1">
    <citation type="submission" date="2016-06" db="EMBL/GenBank/DDBJ databases">
        <authorList>
            <person name="Varghese N."/>
            <person name="Submissions Spin"/>
        </authorList>
    </citation>
    <scope>NUCLEOTIDE SEQUENCE [LARGE SCALE GENOMIC DNA]</scope>
    <source>
        <strain evidence="3">DSM 43903</strain>
    </source>
</reference>